<evidence type="ECO:0000256" key="4">
    <source>
        <dbReference type="ARBA" id="ARBA00022692"/>
    </source>
</evidence>
<keyword evidence="2 7" id="KW-1003">Cell membrane</keyword>
<dbReference type="InterPro" id="IPR001640">
    <property type="entry name" value="Lgt"/>
</dbReference>
<comment type="pathway">
    <text evidence="7">Protein modification; lipoprotein biosynthesis (diacylglyceryl transfer).</text>
</comment>
<keyword evidence="4 7" id="KW-0812">Transmembrane</keyword>
<dbReference type="GO" id="GO:0005886">
    <property type="term" value="C:plasma membrane"/>
    <property type="evidence" value="ECO:0007669"/>
    <property type="project" value="UniProtKB-SubCell"/>
</dbReference>
<feature type="transmembrane region" description="Helical" evidence="7">
    <location>
        <begin position="225"/>
        <end position="243"/>
    </location>
</feature>
<feature type="binding site" evidence="7">
    <location>
        <position position="136"/>
    </location>
    <ligand>
        <name>a 1,2-diacyl-sn-glycero-3-phospho-(1'-sn-glycerol)</name>
        <dbReference type="ChEBI" id="CHEBI:64716"/>
    </ligand>
</feature>
<feature type="transmembrane region" description="Helical" evidence="7">
    <location>
        <begin position="51"/>
        <end position="73"/>
    </location>
</feature>
<dbReference type="PANTHER" id="PTHR30589">
    <property type="entry name" value="PROLIPOPROTEIN DIACYLGLYCERYL TRANSFERASE"/>
    <property type="match status" value="1"/>
</dbReference>
<evidence type="ECO:0000256" key="2">
    <source>
        <dbReference type="ARBA" id="ARBA00022475"/>
    </source>
</evidence>
<reference evidence="8 9" key="1">
    <citation type="journal article" date="2016" name="Genome Announc.">
        <title>Draft Genome Sequence of the Anaerobic Ammonium-Oxidizing Bacterium 'Candidatus Brocadia sp. 40'.</title>
        <authorList>
            <person name="Ali M."/>
            <person name="Haroon M.F."/>
            <person name="Narita Y."/>
            <person name="Zhang L."/>
            <person name="Rangel Shaw D."/>
            <person name="Okabe S."/>
            <person name="Saikaly P.E."/>
        </authorList>
    </citation>
    <scope>NUCLEOTIDE SEQUENCE [LARGE SCALE GENOMIC DNA]</scope>
    <source>
        <strain evidence="8 9">40</strain>
    </source>
</reference>
<name>A0A1V6M0B3_9BACT</name>
<accession>A0A1V6M0B3</accession>
<dbReference type="Pfam" id="PF01790">
    <property type="entry name" value="LGT"/>
    <property type="match status" value="1"/>
</dbReference>
<dbReference type="GO" id="GO:0008961">
    <property type="term" value="F:phosphatidylglycerol-prolipoprotein diacylglyceryl transferase activity"/>
    <property type="evidence" value="ECO:0007669"/>
    <property type="project" value="UniProtKB-UniRule"/>
</dbReference>
<feature type="transmembrane region" description="Helical" evidence="7">
    <location>
        <begin position="93"/>
        <end position="111"/>
    </location>
</feature>
<protein>
    <recommendedName>
        <fullName evidence="7">Phosphatidylglycerol--prolipoprotein diacylglyceryl transferase</fullName>
        <ecNumber evidence="7">2.5.1.145</ecNumber>
    </recommendedName>
</protein>
<dbReference type="NCBIfam" id="TIGR00544">
    <property type="entry name" value="lgt"/>
    <property type="match status" value="1"/>
</dbReference>
<gene>
    <name evidence="7" type="primary">lgt</name>
    <name evidence="8" type="ORF">BIY37_06700</name>
</gene>
<keyword evidence="5 7" id="KW-1133">Transmembrane helix</keyword>
<comment type="subcellular location">
    <subcellularLocation>
        <location evidence="7">Cell membrane</location>
        <topology evidence="7">Multi-pass membrane protein</topology>
    </subcellularLocation>
</comment>
<dbReference type="GO" id="GO:0042158">
    <property type="term" value="P:lipoprotein biosynthetic process"/>
    <property type="evidence" value="ECO:0007669"/>
    <property type="project" value="UniProtKB-UniRule"/>
</dbReference>
<keyword evidence="6 7" id="KW-0472">Membrane</keyword>
<evidence type="ECO:0000256" key="5">
    <source>
        <dbReference type="ARBA" id="ARBA00022989"/>
    </source>
</evidence>
<evidence type="ECO:0000313" key="8">
    <source>
        <dbReference type="EMBL" id="OQD45805.1"/>
    </source>
</evidence>
<comment type="function">
    <text evidence="7">Catalyzes the transfer of the diacylglyceryl group from phosphatidylglycerol to the sulfhydryl group of the N-terminal cysteine of a prolipoprotein, the first step in the formation of mature lipoproteins.</text>
</comment>
<dbReference type="HAMAP" id="MF_01147">
    <property type="entry name" value="Lgt"/>
    <property type="match status" value="1"/>
</dbReference>
<dbReference type="UniPathway" id="UPA00664"/>
<comment type="catalytic activity">
    <reaction evidence="7">
        <text>L-cysteinyl-[prolipoprotein] + a 1,2-diacyl-sn-glycero-3-phospho-(1'-sn-glycerol) = an S-1,2-diacyl-sn-glyceryl-L-cysteinyl-[prolipoprotein] + sn-glycerol 1-phosphate + H(+)</text>
        <dbReference type="Rhea" id="RHEA:56712"/>
        <dbReference type="Rhea" id="RHEA-COMP:14679"/>
        <dbReference type="Rhea" id="RHEA-COMP:14680"/>
        <dbReference type="ChEBI" id="CHEBI:15378"/>
        <dbReference type="ChEBI" id="CHEBI:29950"/>
        <dbReference type="ChEBI" id="CHEBI:57685"/>
        <dbReference type="ChEBI" id="CHEBI:64716"/>
        <dbReference type="ChEBI" id="CHEBI:140658"/>
        <dbReference type="EC" id="2.5.1.145"/>
    </reaction>
</comment>
<comment type="caution">
    <text evidence="8">The sequence shown here is derived from an EMBL/GenBank/DDBJ whole genome shotgun (WGS) entry which is preliminary data.</text>
</comment>
<evidence type="ECO:0000256" key="7">
    <source>
        <dbReference type="HAMAP-Rule" id="MF_01147"/>
    </source>
</evidence>
<dbReference type="EMBL" id="MJUW02000074">
    <property type="protein sequence ID" value="OQD45805.1"/>
    <property type="molecule type" value="Genomic_DNA"/>
</dbReference>
<evidence type="ECO:0000256" key="1">
    <source>
        <dbReference type="ARBA" id="ARBA00007150"/>
    </source>
</evidence>
<comment type="similarity">
    <text evidence="1 7">Belongs to the Lgt family.</text>
</comment>
<organism evidence="8 9">
    <name type="scientific">Candidatus Brocadia sapporoensis</name>
    <dbReference type="NCBI Taxonomy" id="392547"/>
    <lineage>
        <taxon>Bacteria</taxon>
        <taxon>Pseudomonadati</taxon>
        <taxon>Planctomycetota</taxon>
        <taxon>Candidatus Brocadiia</taxon>
        <taxon>Candidatus Brocadiales</taxon>
        <taxon>Candidatus Brocadiaceae</taxon>
        <taxon>Candidatus Brocadia</taxon>
    </lineage>
</organism>
<feature type="transmembrane region" description="Helical" evidence="7">
    <location>
        <begin position="249"/>
        <end position="275"/>
    </location>
</feature>
<dbReference type="Proteomes" id="UP000242219">
    <property type="component" value="Unassembled WGS sequence"/>
</dbReference>
<evidence type="ECO:0000313" key="9">
    <source>
        <dbReference type="Proteomes" id="UP000242219"/>
    </source>
</evidence>
<evidence type="ECO:0000256" key="3">
    <source>
        <dbReference type="ARBA" id="ARBA00022679"/>
    </source>
</evidence>
<proteinExistence type="inferred from homology"/>
<keyword evidence="3 7" id="KW-0808">Transferase</keyword>
<feature type="transmembrane region" description="Helical" evidence="7">
    <location>
        <begin position="20"/>
        <end position="39"/>
    </location>
</feature>
<evidence type="ECO:0000256" key="6">
    <source>
        <dbReference type="ARBA" id="ARBA00023136"/>
    </source>
</evidence>
<dbReference type="PANTHER" id="PTHR30589:SF0">
    <property type="entry name" value="PHOSPHATIDYLGLYCEROL--PROLIPOPROTEIN DIACYLGLYCERYL TRANSFERASE"/>
    <property type="match status" value="1"/>
</dbReference>
<keyword evidence="9" id="KW-1185">Reference proteome</keyword>
<dbReference type="RefSeq" id="WP_070067049.1">
    <property type="nucleotide sequence ID" value="NZ_MJUW02000074.1"/>
</dbReference>
<feature type="transmembrane region" description="Helical" evidence="7">
    <location>
        <begin position="199"/>
        <end position="218"/>
    </location>
</feature>
<sequence>MRKILLQIPLPFLQKSIPIYSYGFMLMVAFLVAITIARWRAKKEGIDQNKIADLGIYLVCAGILGARLFFIIQYYKEYKYNFFGIFKIYEGGLVYYGGLFAAIVTLFVYTRKQHLPFLKVTDILIPSAALGLGFGRIGCFLNGCCFGKVAAHIPWAVQFPKTVDKTGMVDGSPAFVHQYELGLVSLSDSRSLPVHPTQLYSFLADMALFFILSVFLRYRRKDGEVLLLFGILYPVIRFSVELLRDDTPLFFGLFTIAQIVSIGVFVVSGSLFAIGRLQSARKTVRE</sequence>
<dbReference type="AlphaFoldDB" id="A0A1V6M0B3"/>
<dbReference type="EC" id="2.5.1.145" evidence="7"/>